<evidence type="ECO:0000256" key="12">
    <source>
        <dbReference type="ARBA" id="ARBA00022801"/>
    </source>
</evidence>
<dbReference type="FunFam" id="1.10.1520.10:FF:000001">
    <property type="entry name" value="Ribonuclease 3"/>
    <property type="match status" value="1"/>
</dbReference>
<evidence type="ECO:0000256" key="5">
    <source>
        <dbReference type="ARBA" id="ARBA00022490"/>
    </source>
</evidence>
<dbReference type="EC" id="3.1.26.3" evidence="15"/>
<dbReference type="CDD" id="cd00593">
    <property type="entry name" value="RIBOc"/>
    <property type="match status" value="1"/>
</dbReference>
<sequence length="240" mass="25497">MTAVRRPLEELAARLEEITGSPVDADELLRAVTHRSYSYENDGAPHNERLEFLGDAVLGVVVTDHLYRSHPDLPEGDLAKLRSAVVSARALGAEAGRIELGDYFLLGRGEESTGGRRKNSILADGVEAVIGAVYLSGGMDAAAVLIHHLLDERMERSQRLGAALDWKTSLQELGAARGLGAPEYLIEDSGPDHAKTFVATAVLGGEPVGTGEGRTKKAAEMLAAEAAWNALSESASTEQD</sequence>
<dbReference type="SMART" id="SM00535">
    <property type="entry name" value="RIBOc"/>
    <property type="match status" value="1"/>
</dbReference>
<dbReference type="SMART" id="SM00358">
    <property type="entry name" value="DSRM"/>
    <property type="match status" value="1"/>
</dbReference>
<evidence type="ECO:0000256" key="9">
    <source>
        <dbReference type="ARBA" id="ARBA00022722"/>
    </source>
</evidence>
<evidence type="ECO:0000256" key="7">
    <source>
        <dbReference type="ARBA" id="ARBA00022664"/>
    </source>
</evidence>
<evidence type="ECO:0000256" key="10">
    <source>
        <dbReference type="ARBA" id="ARBA00022723"/>
    </source>
</evidence>
<comment type="function">
    <text evidence="15">Digests double-stranded RNA. Involved in the processing of primary rRNA transcript to yield the immediate precursors to the large and small rRNAs (23S and 16S). Processes some mRNAs, and tRNAs when they are encoded in the rRNA operon. Processes pre-crRNA and tracrRNA of type II CRISPR loci if present in the organism.</text>
</comment>
<name>A0A212U1Z4_9MICO</name>
<feature type="domain" description="DRBM" evidence="16">
    <location>
        <begin position="165"/>
        <end position="233"/>
    </location>
</feature>
<evidence type="ECO:0000256" key="6">
    <source>
        <dbReference type="ARBA" id="ARBA00022552"/>
    </source>
</evidence>
<dbReference type="GO" id="GO:0042802">
    <property type="term" value="F:identical protein binding"/>
    <property type="evidence" value="ECO:0007669"/>
    <property type="project" value="UniProtKB-ARBA"/>
</dbReference>
<dbReference type="GO" id="GO:0005737">
    <property type="term" value="C:cytoplasm"/>
    <property type="evidence" value="ECO:0007669"/>
    <property type="project" value="UniProtKB-SubCell"/>
</dbReference>
<dbReference type="GO" id="GO:0003725">
    <property type="term" value="F:double-stranded RNA binding"/>
    <property type="evidence" value="ECO:0007669"/>
    <property type="project" value="TreeGrafter"/>
</dbReference>
<comment type="cofactor">
    <cofactor evidence="15">
        <name>Mg(2+)</name>
        <dbReference type="ChEBI" id="CHEBI:18420"/>
    </cofactor>
</comment>
<dbReference type="PANTHER" id="PTHR11207:SF0">
    <property type="entry name" value="RIBONUCLEASE 3"/>
    <property type="match status" value="1"/>
</dbReference>
<dbReference type="Pfam" id="PF00035">
    <property type="entry name" value="dsrm"/>
    <property type="match status" value="1"/>
</dbReference>
<evidence type="ECO:0000256" key="2">
    <source>
        <dbReference type="ARBA" id="ARBA00004496"/>
    </source>
</evidence>
<evidence type="ECO:0000313" key="19">
    <source>
        <dbReference type="Proteomes" id="UP000198122"/>
    </source>
</evidence>
<evidence type="ECO:0000256" key="1">
    <source>
        <dbReference type="ARBA" id="ARBA00000109"/>
    </source>
</evidence>
<dbReference type="RefSeq" id="WP_268807423.1">
    <property type="nucleotide sequence ID" value="NZ_FYEZ01000002.1"/>
</dbReference>
<keyword evidence="19" id="KW-1185">Reference proteome</keyword>
<keyword evidence="8 15" id="KW-0819">tRNA processing</keyword>
<gene>
    <name evidence="15" type="primary">rnc</name>
    <name evidence="18" type="ORF">SAMN05445756_1742</name>
</gene>
<dbReference type="GO" id="GO:0046872">
    <property type="term" value="F:metal ion binding"/>
    <property type="evidence" value="ECO:0007669"/>
    <property type="project" value="UniProtKB-KW"/>
</dbReference>
<comment type="subunit">
    <text evidence="4 15">Homodimer.</text>
</comment>
<dbReference type="PROSITE" id="PS50137">
    <property type="entry name" value="DS_RBD"/>
    <property type="match status" value="1"/>
</dbReference>
<feature type="binding site" evidence="15">
    <location>
        <position position="124"/>
    </location>
    <ligand>
        <name>Mg(2+)</name>
        <dbReference type="ChEBI" id="CHEBI:18420"/>
    </ligand>
</feature>
<keyword evidence="14 15" id="KW-0694">RNA-binding</keyword>
<dbReference type="AlphaFoldDB" id="A0A212U1Z4"/>
<dbReference type="GO" id="GO:0004525">
    <property type="term" value="F:ribonuclease III activity"/>
    <property type="evidence" value="ECO:0007669"/>
    <property type="project" value="UniProtKB-UniRule"/>
</dbReference>
<keyword evidence="5 15" id="KW-0963">Cytoplasm</keyword>
<feature type="active site" evidence="15">
    <location>
        <position position="127"/>
    </location>
</feature>
<keyword evidence="6 15" id="KW-0698">rRNA processing</keyword>
<evidence type="ECO:0000256" key="4">
    <source>
        <dbReference type="ARBA" id="ARBA00011738"/>
    </source>
</evidence>
<evidence type="ECO:0000256" key="11">
    <source>
        <dbReference type="ARBA" id="ARBA00022759"/>
    </source>
</evidence>
<proteinExistence type="inferred from homology"/>
<dbReference type="FunFam" id="3.30.160.20:FF:000003">
    <property type="entry name" value="Ribonuclease 3"/>
    <property type="match status" value="1"/>
</dbReference>
<keyword evidence="13 15" id="KW-0460">Magnesium</keyword>
<dbReference type="InterPro" id="IPR000999">
    <property type="entry name" value="RNase_III_dom"/>
</dbReference>
<reference evidence="18 19" key="1">
    <citation type="submission" date="2017-06" db="EMBL/GenBank/DDBJ databases">
        <authorList>
            <person name="Kim H.J."/>
            <person name="Triplett B.A."/>
        </authorList>
    </citation>
    <scope>NUCLEOTIDE SEQUENCE [LARGE SCALE GENOMIC DNA]</scope>
    <source>
        <strain evidence="18 19">DSM 22179</strain>
    </source>
</reference>
<dbReference type="InterPro" id="IPR036389">
    <property type="entry name" value="RNase_III_sf"/>
</dbReference>
<protein>
    <recommendedName>
        <fullName evidence="15">Ribonuclease 3</fullName>
        <ecNumber evidence="15">3.1.26.3</ecNumber>
    </recommendedName>
    <alternativeName>
        <fullName evidence="15">Ribonuclease III</fullName>
        <shortName evidence="15">RNase III</shortName>
    </alternativeName>
</protein>
<dbReference type="PROSITE" id="PS50142">
    <property type="entry name" value="RNASE_3_2"/>
    <property type="match status" value="1"/>
</dbReference>
<evidence type="ECO:0000256" key="3">
    <source>
        <dbReference type="ARBA" id="ARBA00010183"/>
    </source>
</evidence>
<organism evidence="18 19">
    <name type="scientific">Kytococcus aerolatus</name>
    <dbReference type="NCBI Taxonomy" id="592308"/>
    <lineage>
        <taxon>Bacteria</taxon>
        <taxon>Bacillati</taxon>
        <taxon>Actinomycetota</taxon>
        <taxon>Actinomycetes</taxon>
        <taxon>Micrococcales</taxon>
        <taxon>Kytococcaceae</taxon>
        <taxon>Kytococcus</taxon>
    </lineage>
</organism>
<accession>A0A212U1Z4</accession>
<keyword evidence="12 15" id="KW-0378">Hydrolase</keyword>
<comment type="subcellular location">
    <subcellularLocation>
        <location evidence="2 15">Cytoplasm</location>
    </subcellularLocation>
</comment>
<dbReference type="InterPro" id="IPR014720">
    <property type="entry name" value="dsRBD_dom"/>
</dbReference>
<dbReference type="GO" id="GO:0006397">
    <property type="term" value="P:mRNA processing"/>
    <property type="evidence" value="ECO:0007669"/>
    <property type="project" value="UniProtKB-UniRule"/>
</dbReference>
<dbReference type="PROSITE" id="PS00517">
    <property type="entry name" value="RNASE_3_1"/>
    <property type="match status" value="1"/>
</dbReference>
<dbReference type="NCBIfam" id="TIGR02191">
    <property type="entry name" value="RNaseIII"/>
    <property type="match status" value="1"/>
</dbReference>
<dbReference type="GO" id="GO:0008033">
    <property type="term" value="P:tRNA processing"/>
    <property type="evidence" value="ECO:0007669"/>
    <property type="project" value="UniProtKB-KW"/>
</dbReference>
<evidence type="ECO:0000256" key="14">
    <source>
        <dbReference type="ARBA" id="ARBA00022884"/>
    </source>
</evidence>
<dbReference type="SUPFAM" id="SSF54768">
    <property type="entry name" value="dsRNA-binding domain-like"/>
    <property type="match status" value="1"/>
</dbReference>
<dbReference type="Gene3D" id="3.30.160.20">
    <property type="match status" value="1"/>
</dbReference>
<comment type="catalytic activity">
    <reaction evidence="1 15">
        <text>Endonucleolytic cleavage to 5'-phosphomonoester.</text>
        <dbReference type="EC" id="3.1.26.3"/>
    </reaction>
</comment>
<evidence type="ECO:0000259" key="17">
    <source>
        <dbReference type="PROSITE" id="PS50142"/>
    </source>
</evidence>
<dbReference type="GO" id="GO:0006364">
    <property type="term" value="P:rRNA processing"/>
    <property type="evidence" value="ECO:0007669"/>
    <property type="project" value="UniProtKB-UniRule"/>
</dbReference>
<dbReference type="GO" id="GO:0010468">
    <property type="term" value="P:regulation of gene expression"/>
    <property type="evidence" value="ECO:0007669"/>
    <property type="project" value="TreeGrafter"/>
</dbReference>
<dbReference type="Proteomes" id="UP000198122">
    <property type="component" value="Unassembled WGS sequence"/>
</dbReference>
<evidence type="ECO:0000259" key="16">
    <source>
        <dbReference type="PROSITE" id="PS50137"/>
    </source>
</evidence>
<feature type="binding site" evidence="15">
    <location>
        <position position="127"/>
    </location>
    <ligand>
        <name>Mg(2+)</name>
        <dbReference type="ChEBI" id="CHEBI:18420"/>
    </ligand>
</feature>
<dbReference type="GO" id="GO:0019843">
    <property type="term" value="F:rRNA binding"/>
    <property type="evidence" value="ECO:0007669"/>
    <property type="project" value="UniProtKB-KW"/>
</dbReference>
<dbReference type="SUPFAM" id="SSF69065">
    <property type="entry name" value="RNase III domain-like"/>
    <property type="match status" value="1"/>
</dbReference>
<dbReference type="InterPro" id="IPR011907">
    <property type="entry name" value="RNase_III"/>
</dbReference>
<dbReference type="Pfam" id="PF14622">
    <property type="entry name" value="Ribonucleas_3_3"/>
    <property type="match status" value="1"/>
</dbReference>
<keyword evidence="15" id="KW-0699">rRNA-binding</keyword>
<evidence type="ECO:0000256" key="15">
    <source>
        <dbReference type="HAMAP-Rule" id="MF_00104"/>
    </source>
</evidence>
<dbReference type="Gene3D" id="1.10.1520.10">
    <property type="entry name" value="Ribonuclease III domain"/>
    <property type="match status" value="1"/>
</dbReference>
<feature type="active site" evidence="15">
    <location>
        <position position="55"/>
    </location>
</feature>
<keyword evidence="11 15" id="KW-0255">Endonuclease</keyword>
<dbReference type="CDD" id="cd10845">
    <property type="entry name" value="DSRM_RNAse_III_family"/>
    <property type="match status" value="1"/>
</dbReference>
<feature type="binding site" evidence="15">
    <location>
        <position position="51"/>
    </location>
    <ligand>
        <name>Mg(2+)</name>
        <dbReference type="ChEBI" id="CHEBI:18420"/>
    </ligand>
</feature>
<keyword evidence="10 15" id="KW-0479">Metal-binding</keyword>
<dbReference type="PANTHER" id="PTHR11207">
    <property type="entry name" value="RIBONUCLEASE III"/>
    <property type="match status" value="1"/>
</dbReference>
<dbReference type="EMBL" id="FYEZ01000002">
    <property type="protein sequence ID" value="SNC72144.1"/>
    <property type="molecule type" value="Genomic_DNA"/>
</dbReference>
<dbReference type="HAMAP" id="MF_00104">
    <property type="entry name" value="RNase_III"/>
    <property type="match status" value="1"/>
</dbReference>
<evidence type="ECO:0000256" key="13">
    <source>
        <dbReference type="ARBA" id="ARBA00022842"/>
    </source>
</evidence>
<comment type="similarity">
    <text evidence="3">Belongs to the ribonuclease III family.</text>
</comment>
<feature type="domain" description="RNase III" evidence="17">
    <location>
        <begin position="4"/>
        <end position="138"/>
    </location>
</feature>
<evidence type="ECO:0000313" key="18">
    <source>
        <dbReference type="EMBL" id="SNC72144.1"/>
    </source>
</evidence>
<evidence type="ECO:0000256" key="8">
    <source>
        <dbReference type="ARBA" id="ARBA00022694"/>
    </source>
</evidence>
<keyword evidence="7 15" id="KW-0507">mRNA processing</keyword>
<keyword evidence="9 15" id="KW-0540">Nuclease</keyword>